<dbReference type="EMBL" id="WAJS01000019">
    <property type="protein sequence ID" value="KAB1647010.1"/>
    <property type="molecule type" value="Genomic_DNA"/>
</dbReference>
<accession>A0A7C8FZZ8</accession>
<dbReference type="RefSeq" id="WP_151430801.1">
    <property type="nucleotide sequence ID" value="NZ_JANJZI010000001.1"/>
</dbReference>
<feature type="compositionally biased region" description="Low complexity" evidence="1">
    <location>
        <begin position="522"/>
        <end position="538"/>
    </location>
</feature>
<dbReference type="SUPFAM" id="SSF56436">
    <property type="entry name" value="C-type lectin-like"/>
    <property type="match status" value="1"/>
</dbReference>
<dbReference type="Gene3D" id="3.10.100.10">
    <property type="entry name" value="Mannose-Binding Protein A, subunit A"/>
    <property type="match status" value="1"/>
</dbReference>
<dbReference type="InterPro" id="IPR016187">
    <property type="entry name" value="CTDL_fold"/>
</dbReference>
<feature type="chain" id="PRO_5038700644" description="C-type lectin domain-containing protein" evidence="3">
    <location>
        <begin position="28"/>
        <end position="1571"/>
    </location>
</feature>
<sequence length="1571" mass="164611">MERAFEQSLKLALAFALAATMAMPLTGGGATVECAWADEPVAQAADTVKLTIKAGAATPVEGQANTYHFPDLKVSTEPADAKFQSITVQFTTGIASGDDIYYNSKHEKNNNETLPAGFERMGKTGNWSVNYKTNGGATAEQWEEFLRDYLTLSLADATNTKGLRLVASLAPVTTIRDYNSLNGHYYEVGPVVGSWYAALTAAETHTYMGMRGYLVTVTSRAEQDFVFSLVHTDTWISGTTDDTYTRKGNAWAQNYRLQNADVPTRWATSQTFMGAGNFCSYYWVAGPEAGLKMGEAATGSRWKKAINPETQEEMFMFWSNGQPDQAGNEEKYMQLAVKLGTSQTEGQWNDLAMSTYQLPYIIEYGGMPDDADPDDDQAGADVSLDVYVKVDIIVDPTGRTITTEADDIQVGDPLAVQENVNGDTHVKTHIVKDGAIVDEKDAEVERTYWIKDPGSEGADAKGWRPLRPEEMNEKGEPIHAGSYKVESKSVYSVTEDGTTVQDYVTGEATFTIKPRAVDVTKPAQAPDDPAAPDATQDTEVTDPETGETVTVAGRGWSKVYDGTPYLEGGNVSMADGLVGSASAWLSFERAEFVAKDSGSRDLVLHGVKVKGPQAADYRIAGLAADGTLTVQGSIVPRDLAIATRWFPTAGTDPVSWVKNVPLADPAAPGAPVGRYSDLAAFDSAAATDSADDGEHTWPVAWPASMLAPGDDPAVVLGAPTFSAATAGGLALNAVRPQLGTYELRATFPEVSEVGGVLLTADGNYRVTLKPAELAVTERIVVDLTEDDPIDIVRPVEPPKPVPTPVTKDDLVDLVEDKFGPDSNAPDDKRIPEGVDPVVTITKDGLPVDEIDPSEPGNYEITVTYPSPDGTDYVADIDYVVEEKPAPAPAPGLFTVSTRLAGATEGATITPSQTLTAGSTATITWAAGPDCYVASVKVDGRLVDAAGARQVFEKIAANHEVVVTLARNPIIEGSSTGGFYTVTVNRYGAGAEVSPSAVLSAGADGRATWKAVEGYRIAAVWVDGKELSAAAVAAGTVDFAKIAANHVVDVYTERADGAPALNPDDHRVTTQIKGGPGTITGSGTVTAGGEYHVAWQPVIQTVPDVSDPSYAVYEVAKVEVNGEEAAGTDERELELSNIKEDKAVVVTLRPVVFDVAVLAYGPGAASDSRTLFKGQGYVDISGTPDGGAHISYIEVDGLPVFDERVPAGALATVAALSDAAAVLSGTVGAAVGSAADSEADGVASPFALGPEKAWADEGPSEAVALAAAAEPVFPAPTIERRQADGAGLDMGIGGIDRDHVVKVYFAKDGEQANPDTVKDVVDVTGGVEGGPGSITIGDGTGFVDPDEDQTITWKIPEGYEPTEIVVGDQHFPVPPGATEVVIPGGTLKPGDHVSLVVEKREPGDETVPSRTPRPQASEQLRVETSLIGGAGTITGGSSVDRGGSYTVEWAPAPGYRVVKVIIDGGERPDLLGAGSFTFEDIGENHAIQIVLEPIPGAVPDDSANPDDGSGSGSANDGDSGPGGDGDDDATKIRLKLAQTGDEGTATAAAALLAALTAAGAAWIARRYAKIGR</sequence>
<evidence type="ECO:0000256" key="1">
    <source>
        <dbReference type="SAM" id="MobiDB-lite"/>
    </source>
</evidence>
<name>A0A7C8FZZ8_9ACTN</name>
<feature type="region of interest" description="Disordered" evidence="1">
    <location>
        <begin position="520"/>
        <end position="546"/>
    </location>
</feature>
<organism evidence="4 5">
    <name type="scientific">Adlercreutzia muris</name>
    <dbReference type="NCBI Taxonomy" id="1796610"/>
    <lineage>
        <taxon>Bacteria</taxon>
        <taxon>Bacillati</taxon>
        <taxon>Actinomycetota</taxon>
        <taxon>Coriobacteriia</taxon>
        <taxon>Eggerthellales</taxon>
        <taxon>Eggerthellaceae</taxon>
        <taxon>Adlercreutzia</taxon>
    </lineage>
</organism>
<dbReference type="Proteomes" id="UP000479639">
    <property type="component" value="Unassembled WGS sequence"/>
</dbReference>
<keyword evidence="2" id="KW-0812">Transmembrane</keyword>
<evidence type="ECO:0008006" key="6">
    <source>
        <dbReference type="Google" id="ProtNLM"/>
    </source>
</evidence>
<proteinExistence type="predicted"/>
<reference evidence="4 5" key="1">
    <citation type="submission" date="2019-09" db="EMBL/GenBank/DDBJ databases">
        <title>Whole genome shotgun sequencing (WGS) of Ellagibacter isourolithinifaciens DSM 104140(T) and Adlercreutzia muris DSM 29508(T).</title>
        <authorList>
            <person name="Stoll D.A."/>
            <person name="Danylec N."/>
            <person name="Huch M."/>
        </authorList>
    </citation>
    <scope>NUCLEOTIDE SEQUENCE [LARGE SCALE GENOMIC DNA]</scope>
    <source>
        <strain evidence="4 5">DSM 29508</strain>
    </source>
</reference>
<keyword evidence="3" id="KW-0732">Signal</keyword>
<dbReference type="InterPro" id="IPR016186">
    <property type="entry name" value="C-type_lectin-like/link_sf"/>
</dbReference>
<protein>
    <recommendedName>
        <fullName evidence="6">C-type lectin domain-containing protein</fullName>
    </recommendedName>
</protein>
<gene>
    <name evidence="4" type="ORF">F8D48_07225</name>
</gene>
<evidence type="ECO:0000313" key="4">
    <source>
        <dbReference type="EMBL" id="KAB1647010.1"/>
    </source>
</evidence>
<evidence type="ECO:0000256" key="2">
    <source>
        <dbReference type="SAM" id="Phobius"/>
    </source>
</evidence>
<keyword evidence="5" id="KW-1185">Reference proteome</keyword>
<feature type="transmembrane region" description="Helical" evidence="2">
    <location>
        <begin position="1544"/>
        <end position="1563"/>
    </location>
</feature>
<comment type="caution">
    <text evidence="4">The sequence shown here is derived from an EMBL/GenBank/DDBJ whole genome shotgun (WGS) entry which is preliminary data.</text>
</comment>
<keyword evidence="2" id="KW-0472">Membrane</keyword>
<keyword evidence="2" id="KW-1133">Transmembrane helix</keyword>
<feature type="compositionally biased region" description="Low complexity" evidence="1">
    <location>
        <begin position="1498"/>
        <end position="1517"/>
    </location>
</feature>
<feature type="signal peptide" evidence="3">
    <location>
        <begin position="1"/>
        <end position="27"/>
    </location>
</feature>
<feature type="region of interest" description="Disordered" evidence="1">
    <location>
        <begin position="1494"/>
        <end position="1528"/>
    </location>
</feature>
<evidence type="ECO:0000256" key="3">
    <source>
        <dbReference type="SAM" id="SignalP"/>
    </source>
</evidence>
<feature type="region of interest" description="Disordered" evidence="1">
    <location>
        <begin position="1325"/>
        <end position="1344"/>
    </location>
</feature>
<evidence type="ECO:0000313" key="5">
    <source>
        <dbReference type="Proteomes" id="UP000479639"/>
    </source>
</evidence>